<dbReference type="PANTHER" id="PTHR21143">
    <property type="entry name" value="INVERTEBRATE GUSTATORY RECEPTOR"/>
    <property type="match status" value="1"/>
</dbReference>
<feature type="transmembrane region" description="Helical" evidence="8">
    <location>
        <begin position="188"/>
        <end position="211"/>
    </location>
</feature>
<comment type="caution">
    <text evidence="8">Lacks conserved residue(s) required for the propagation of feature annotation.</text>
</comment>
<reference evidence="9" key="1">
    <citation type="submission" date="2020-05" db="UniProtKB">
        <authorList>
            <consortium name="EnsemblMetazoa"/>
        </authorList>
    </citation>
    <scope>IDENTIFICATION</scope>
    <source>
        <strain evidence="9">Jacobina</strain>
    </source>
</reference>
<dbReference type="GO" id="GO:0007635">
    <property type="term" value="P:chemosensory behavior"/>
    <property type="evidence" value="ECO:0007669"/>
    <property type="project" value="TreeGrafter"/>
</dbReference>
<dbReference type="EMBL" id="AJWK01006920">
    <property type="status" value="NOT_ANNOTATED_CDS"/>
    <property type="molecule type" value="Genomic_DNA"/>
</dbReference>
<keyword evidence="6 8" id="KW-0675">Receptor</keyword>
<protein>
    <recommendedName>
        <fullName evidence="8">Gustatory receptor</fullName>
    </recommendedName>
</protein>
<evidence type="ECO:0000256" key="7">
    <source>
        <dbReference type="ARBA" id="ARBA00023224"/>
    </source>
</evidence>
<dbReference type="Proteomes" id="UP000092461">
    <property type="component" value="Unassembled WGS sequence"/>
</dbReference>
<keyword evidence="4 8" id="KW-1133">Transmembrane helix</keyword>
<dbReference type="GO" id="GO:0005886">
    <property type="term" value="C:plasma membrane"/>
    <property type="evidence" value="ECO:0007669"/>
    <property type="project" value="UniProtKB-SubCell"/>
</dbReference>
<dbReference type="EnsemblMetazoa" id="LLOJ010948-RA">
    <property type="protein sequence ID" value="LLOJ010948-PA"/>
    <property type="gene ID" value="LLOJ010948"/>
</dbReference>
<evidence type="ECO:0000256" key="1">
    <source>
        <dbReference type="ARBA" id="ARBA00004651"/>
    </source>
</evidence>
<evidence type="ECO:0000256" key="4">
    <source>
        <dbReference type="ARBA" id="ARBA00022989"/>
    </source>
</evidence>
<feature type="transmembrane region" description="Helical" evidence="8">
    <location>
        <begin position="302"/>
        <end position="325"/>
    </location>
</feature>
<evidence type="ECO:0000256" key="5">
    <source>
        <dbReference type="ARBA" id="ARBA00023136"/>
    </source>
</evidence>
<dbReference type="GO" id="GO:0050909">
    <property type="term" value="P:sensory perception of taste"/>
    <property type="evidence" value="ECO:0007669"/>
    <property type="project" value="InterPro"/>
</dbReference>
<evidence type="ECO:0000256" key="2">
    <source>
        <dbReference type="ARBA" id="ARBA00022475"/>
    </source>
</evidence>
<proteinExistence type="inferred from homology"/>
<dbReference type="PANTHER" id="PTHR21143:SF134">
    <property type="entry name" value="GUSTATORY RECEPTOR"/>
    <property type="match status" value="1"/>
</dbReference>
<comment type="subcellular location">
    <subcellularLocation>
        <location evidence="1 8">Cell membrane</location>
        <topology evidence="1 8">Multi-pass membrane protein</topology>
    </subcellularLocation>
</comment>
<evidence type="ECO:0000256" key="3">
    <source>
        <dbReference type="ARBA" id="ARBA00022692"/>
    </source>
</evidence>
<evidence type="ECO:0000256" key="6">
    <source>
        <dbReference type="ARBA" id="ARBA00023170"/>
    </source>
</evidence>
<comment type="function">
    <text evidence="8">Gustatory receptor which mediates acceptance or avoidance behavior, depending on its substrates.</text>
</comment>
<keyword evidence="10" id="KW-1185">Reference proteome</keyword>
<feature type="transmembrane region" description="Helical" evidence="8">
    <location>
        <begin position="158"/>
        <end position="176"/>
    </location>
</feature>
<sequence>MMCGERNIFIKYKTRIEKNLLSSVSLLILICQIFCAAPVNGDFFTFKVNQPGKLSRFGGFMKSVLHSIWCIVVLGCIVTSTYFQNKEFDHQMDVIQRALYMGEYVFGTINVIIIILGCQWQRLQYGYHMRRVVDVALRLHRFGFTPKFEELKIFFRRWIFIFGIFFIIVGFIDLMYNEIIPKSFFRSTTVYTIPNVISCLAILQLAGLLFLHRSMIAFINDHLMDLDGVSPVTPTSITFTMEAIETIESLRKIHHDIAHMADVIISNFGILILTTFTACFLILSIQLFALYQMFDNYENTNFFLLTYTFLWIFLHGGKIVLIVYFSSCFAKEKLRTGMVLHHMEIRRQFQTDALRNVINKFSLQILHESKHLSACGIIDLDLSLLSTITGSLTTYLVILIQFDVSAKQMKSCNVPSDGTNFA</sequence>
<dbReference type="GO" id="GO:0043025">
    <property type="term" value="C:neuronal cell body"/>
    <property type="evidence" value="ECO:0007669"/>
    <property type="project" value="TreeGrafter"/>
</dbReference>
<dbReference type="VEuPathDB" id="VectorBase:LLONM1_004389"/>
<dbReference type="VEuPathDB" id="VectorBase:LLOJ010948"/>
<evidence type="ECO:0000313" key="10">
    <source>
        <dbReference type="Proteomes" id="UP000092461"/>
    </source>
</evidence>
<dbReference type="Pfam" id="PF08395">
    <property type="entry name" value="7tm_7"/>
    <property type="match status" value="1"/>
</dbReference>
<feature type="transmembrane region" description="Helical" evidence="8">
    <location>
        <begin position="60"/>
        <end position="83"/>
    </location>
</feature>
<dbReference type="GO" id="GO:0030424">
    <property type="term" value="C:axon"/>
    <property type="evidence" value="ECO:0007669"/>
    <property type="project" value="TreeGrafter"/>
</dbReference>
<keyword evidence="5 8" id="KW-0472">Membrane</keyword>
<comment type="similarity">
    <text evidence="8">Belongs to the insect chemoreceptor superfamily. Gustatory receptor (GR) family.</text>
</comment>
<dbReference type="InterPro" id="IPR013604">
    <property type="entry name" value="7TM_chemorcpt"/>
</dbReference>
<feature type="transmembrane region" description="Helical" evidence="8">
    <location>
        <begin position="104"/>
        <end position="123"/>
    </location>
</feature>
<keyword evidence="3 8" id="KW-0812">Transmembrane</keyword>
<dbReference type="AlphaFoldDB" id="A0A3F2ZDI9"/>
<feature type="transmembrane region" description="Helical" evidence="8">
    <location>
        <begin position="268"/>
        <end position="290"/>
    </location>
</feature>
<name>A0A3F2ZDI9_LUTLO</name>
<dbReference type="GO" id="GO:0030425">
    <property type="term" value="C:dendrite"/>
    <property type="evidence" value="ECO:0007669"/>
    <property type="project" value="TreeGrafter"/>
</dbReference>
<accession>A0A3F2ZDI9</accession>
<dbReference type="GO" id="GO:0007165">
    <property type="term" value="P:signal transduction"/>
    <property type="evidence" value="ECO:0007669"/>
    <property type="project" value="UniProtKB-KW"/>
</dbReference>
<evidence type="ECO:0000313" key="9">
    <source>
        <dbReference type="EnsemblMetazoa" id="LLOJ010948-PA"/>
    </source>
</evidence>
<dbReference type="EMBL" id="AJWK01006921">
    <property type="status" value="NOT_ANNOTATED_CDS"/>
    <property type="molecule type" value="Genomic_DNA"/>
</dbReference>
<keyword evidence="2 8" id="KW-1003">Cell membrane</keyword>
<evidence type="ECO:0000256" key="8">
    <source>
        <dbReference type="RuleBase" id="RU363108"/>
    </source>
</evidence>
<keyword evidence="7 8" id="KW-0807">Transducer</keyword>
<organism evidence="9 10">
    <name type="scientific">Lutzomyia longipalpis</name>
    <name type="common">Sand fly</name>
    <dbReference type="NCBI Taxonomy" id="7200"/>
    <lineage>
        <taxon>Eukaryota</taxon>
        <taxon>Metazoa</taxon>
        <taxon>Ecdysozoa</taxon>
        <taxon>Arthropoda</taxon>
        <taxon>Hexapoda</taxon>
        <taxon>Insecta</taxon>
        <taxon>Pterygota</taxon>
        <taxon>Neoptera</taxon>
        <taxon>Endopterygota</taxon>
        <taxon>Diptera</taxon>
        <taxon>Nematocera</taxon>
        <taxon>Psychodoidea</taxon>
        <taxon>Psychodidae</taxon>
        <taxon>Lutzomyia</taxon>
        <taxon>Lutzomyia</taxon>
    </lineage>
</organism>
<dbReference type="GO" id="GO:0008049">
    <property type="term" value="P:male courtship behavior"/>
    <property type="evidence" value="ECO:0007669"/>
    <property type="project" value="TreeGrafter"/>
</dbReference>